<dbReference type="EMBL" id="VSRR010010991">
    <property type="protein sequence ID" value="MPC52575.1"/>
    <property type="molecule type" value="Genomic_DNA"/>
</dbReference>
<reference evidence="2 3" key="1">
    <citation type="submission" date="2019-05" db="EMBL/GenBank/DDBJ databases">
        <title>Another draft genome of Portunus trituberculatus and its Hox gene families provides insights of decapod evolution.</title>
        <authorList>
            <person name="Jeong J.-H."/>
            <person name="Song I."/>
            <person name="Kim S."/>
            <person name="Choi T."/>
            <person name="Kim D."/>
            <person name="Ryu S."/>
            <person name="Kim W."/>
        </authorList>
    </citation>
    <scope>NUCLEOTIDE SEQUENCE [LARGE SCALE GENOMIC DNA]</scope>
    <source>
        <tissue evidence="2">Muscle</tissue>
    </source>
</reference>
<organism evidence="2 3">
    <name type="scientific">Portunus trituberculatus</name>
    <name type="common">Swimming crab</name>
    <name type="synonym">Neptunus trituberculatus</name>
    <dbReference type="NCBI Taxonomy" id="210409"/>
    <lineage>
        <taxon>Eukaryota</taxon>
        <taxon>Metazoa</taxon>
        <taxon>Ecdysozoa</taxon>
        <taxon>Arthropoda</taxon>
        <taxon>Crustacea</taxon>
        <taxon>Multicrustacea</taxon>
        <taxon>Malacostraca</taxon>
        <taxon>Eumalacostraca</taxon>
        <taxon>Eucarida</taxon>
        <taxon>Decapoda</taxon>
        <taxon>Pleocyemata</taxon>
        <taxon>Brachyura</taxon>
        <taxon>Eubrachyura</taxon>
        <taxon>Portunoidea</taxon>
        <taxon>Portunidae</taxon>
        <taxon>Portuninae</taxon>
        <taxon>Portunus</taxon>
    </lineage>
</organism>
<comment type="caution">
    <text evidence="2">The sequence shown here is derived from an EMBL/GenBank/DDBJ whole genome shotgun (WGS) entry which is preliminary data.</text>
</comment>
<proteinExistence type="predicted"/>
<feature type="compositionally biased region" description="Basic and acidic residues" evidence="1">
    <location>
        <begin position="1"/>
        <end position="10"/>
    </location>
</feature>
<gene>
    <name evidence="2" type="ORF">E2C01_046446</name>
</gene>
<dbReference type="AlphaFoldDB" id="A0A5B7G570"/>
<accession>A0A5B7G570</accession>
<evidence type="ECO:0000256" key="1">
    <source>
        <dbReference type="SAM" id="MobiDB-lite"/>
    </source>
</evidence>
<evidence type="ECO:0000313" key="3">
    <source>
        <dbReference type="Proteomes" id="UP000324222"/>
    </source>
</evidence>
<protein>
    <submittedName>
        <fullName evidence="2">Uncharacterized protein</fullName>
    </submittedName>
</protein>
<evidence type="ECO:0000313" key="2">
    <source>
        <dbReference type="EMBL" id="MPC52575.1"/>
    </source>
</evidence>
<dbReference type="Proteomes" id="UP000324222">
    <property type="component" value="Unassembled WGS sequence"/>
</dbReference>
<sequence length="82" mass="9860">MYFPTPHDKLSSVQLRGLDSSPGDSFHWDDPGAMALVKEEREEEEKEEGRYERRSVVEKKERWRWRWKRRGKRKRNIGTAGN</sequence>
<keyword evidence="3" id="KW-1185">Reference proteome</keyword>
<name>A0A5B7G570_PORTR</name>
<feature type="region of interest" description="Disordered" evidence="1">
    <location>
        <begin position="1"/>
        <end position="30"/>
    </location>
</feature>